<feature type="region of interest" description="Disordered" evidence="1">
    <location>
        <begin position="59"/>
        <end position="86"/>
    </location>
</feature>
<proteinExistence type="predicted"/>
<name>A0A8S3PME0_MYTED</name>
<accession>A0A8S3PME0</accession>
<dbReference type="EC" id="3.4.17.-" evidence="2"/>
<dbReference type="Proteomes" id="UP000683360">
    <property type="component" value="Unassembled WGS sequence"/>
</dbReference>
<keyword evidence="2" id="KW-0121">Carboxypeptidase</keyword>
<keyword evidence="2" id="KW-0645">Protease</keyword>
<dbReference type="OrthoDB" id="10028990at2759"/>
<reference evidence="2" key="1">
    <citation type="submission" date="2021-03" db="EMBL/GenBank/DDBJ databases">
        <authorList>
            <person name="Bekaert M."/>
        </authorList>
    </citation>
    <scope>NUCLEOTIDE SEQUENCE</scope>
</reference>
<evidence type="ECO:0000313" key="2">
    <source>
        <dbReference type="EMBL" id="CAG2184749.1"/>
    </source>
</evidence>
<protein>
    <submittedName>
        <fullName evidence="2">AGBL2_3</fullName>
        <ecNumber evidence="2">3.4.17.-</ecNumber>
    </submittedName>
</protein>
<dbReference type="GO" id="GO:0004180">
    <property type="term" value="F:carboxypeptidase activity"/>
    <property type="evidence" value="ECO:0007669"/>
    <property type="project" value="UniProtKB-KW"/>
</dbReference>
<keyword evidence="2" id="KW-0378">Hydrolase</keyword>
<evidence type="ECO:0000256" key="1">
    <source>
        <dbReference type="SAM" id="MobiDB-lite"/>
    </source>
</evidence>
<dbReference type="EMBL" id="CAJPWZ010000025">
    <property type="protein sequence ID" value="CAG2184749.1"/>
    <property type="molecule type" value="Genomic_DNA"/>
</dbReference>
<keyword evidence="3" id="KW-1185">Reference proteome</keyword>
<gene>
    <name evidence="2" type="ORF">MEDL_397</name>
</gene>
<feature type="compositionally biased region" description="Basic and acidic residues" evidence="1">
    <location>
        <begin position="74"/>
        <end position="86"/>
    </location>
</feature>
<organism evidence="2 3">
    <name type="scientific">Mytilus edulis</name>
    <name type="common">Blue mussel</name>
    <dbReference type="NCBI Taxonomy" id="6550"/>
    <lineage>
        <taxon>Eukaryota</taxon>
        <taxon>Metazoa</taxon>
        <taxon>Spiralia</taxon>
        <taxon>Lophotrochozoa</taxon>
        <taxon>Mollusca</taxon>
        <taxon>Bivalvia</taxon>
        <taxon>Autobranchia</taxon>
        <taxon>Pteriomorphia</taxon>
        <taxon>Mytilida</taxon>
        <taxon>Mytiloidea</taxon>
        <taxon>Mytilidae</taxon>
        <taxon>Mytilinae</taxon>
        <taxon>Mytilus</taxon>
    </lineage>
</organism>
<sequence>MGRSRVPETPLISVEHENPWEVNLSFRAVSIAPCNGRNQGFRHNFSSYAEWEKTYGYNISSDSGSESDNDDSDSEGKKNGDNKLQEELLRTTQLVYSYQDGKGMVPKLREPRSLFALSKELGPQQAARWPSEIQVLNEKIKHMYYIPPEPEPFYKPSK</sequence>
<evidence type="ECO:0000313" key="3">
    <source>
        <dbReference type="Proteomes" id="UP000683360"/>
    </source>
</evidence>
<dbReference type="AlphaFoldDB" id="A0A8S3PME0"/>
<comment type="caution">
    <text evidence="2">The sequence shown here is derived from an EMBL/GenBank/DDBJ whole genome shotgun (WGS) entry which is preliminary data.</text>
</comment>